<protein>
    <recommendedName>
        <fullName evidence="4">YD repeat-containing protein</fullName>
    </recommendedName>
</protein>
<dbReference type="AlphaFoldDB" id="A0AAD0YMY4"/>
<feature type="signal peptide" evidence="1">
    <location>
        <begin position="1"/>
        <end position="22"/>
    </location>
</feature>
<dbReference type="EMBL" id="CP033923">
    <property type="protein sequence ID" value="AZA91874.1"/>
    <property type="molecule type" value="Genomic_DNA"/>
</dbReference>
<evidence type="ECO:0000313" key="2">
    <source>
        <dbReference type="EMBL" id="AZA91874.1"/>
    </source>
</evidence>
<sequence>MKKLIISSLVLAVMASCSSSNDDSTDNNNNNQSTPYLLKKSTEITQDGESFTIEYKYNGTRIVEAFDVADNEKTLYTYDGDYIIKTEVYSKTGALQIMREFSYANGKLVSEKVTDKHQPGTLVYTETLQYLSDSHVKHKALQTYLYNPTTGTYSDIKYQDKDIYLDANGNLLSITYSNNGTTFSTTFSYDGNNHPMKNVKGYIKMDLFSLSDGELGYNNLVKADGNYAGASNGTTKTSAVHTLNTANYPTKSVMTYTSSAFGTNKHTYLYEYNK</sequence>
<evidence type="ECO:0008006" key="4">
    <source>
        <dbReference type="Google" id="ProtNLM"/>
    </source>
</evidence>
<dbReference type="Pfam" id="PF05593">
    <property type="entry name" value="RHS_repeat"/>
    <property type="match status" value="1"/>
</dbReference>
<dbReference type="GO" id="GO:0003909">
    <property type="term" value="F:DNA ligase activity"/>
    <property type="evidence" value="ECO:0007669"/>
    <property type="project" value="InterPro"/>
</dbReference>
<dbReference type="InterPro" id="IPR031325">
    <property type="entry name" value="RHS_repeat"/>
</dbReference>
<organism evidence="2 3">
    <name type="scientific">Chryseobacterium nakagawai</name>
    <dbReference type="NCBI Taxonomy" id="1241982"/>
    <lineage>
        <taxon>Bacteria</taxon>
        <taxon>Pseudomonadati</taxon>
        <taxon>Bacteroidota</taxon>
        <taxon>Flavobacteriia</taxon>
        <taxon>Flavobacteriales</taxon>
        <taxon>Weeksellaceae</taxon>
        <taxon>Chryseobacterium group</taxon>
        <taxon>Chryseobacterium</taxon>
    </lineage>
</organism>
<evidence type="ECO:0000313" key="3">
    <source>
        <dbReference type="Proteomes" id="UP000278288"/>
    </source>
</evidence>
<feature type="chain" id="PRO_5042204879" description="YD repeat-containing protein" evidence="1">
    <location>
        <begin position="23"/>
        <end position="274"/>
    </location>
</feature>
<keyword evidence="1" id="KW-0732">Signal</keyword>
<dbReference type="Proteomes" id="UP000278288">
    <property type="component" value="Chromosome"/>
</dbReference>
<gene>
    <name evidence="2" type="ORF">EG343_15230</name>
</gene>
<keyword evidence="3" id="KW-1185">Reference proteome</keyword>
<dbReference type="RefSeq" id="WP_123858613.1">
    <property type="nucleotide sequence ID" value="NZ_CP033923.1"/>
</dbReference>
<reference evidence="2 3" key="1">
    <citation type="submission" date="2018-11" db="EMBL/GenBank/DDBJ databases">
        <title>Proposal to divide the Flavobacteriaceae and reorganize its genera based on Amino Acid Identity values calculated from whole genome sequences.</title>
        <authorList>
            <person name="Nicholson A.C."/>
            <person name="Gulvik C.A."/>
            <person name="Whitney A.M."/>
            <person name="Humrighouse B.W."/>
            <person name="Bell M."/>
            <person name="Holmes B."/>
            <person name="Steigerwalt A.G."/>
            <person name="Villarma A."/>
            <person name="Sheth M."/>
            <person name="Batra D."/>
            <person name="Pryor J."/>
            <person name="Bernardet J.-F."/>
            <person name="Hugo C."/>
            <person name="Kampfer P."/>
            <person name="Newman J."/>
            <person name="McQuiston J.R."/>
        </authorList>
    </citation>
    <scope>NUCLEOTIDE SEQUENCE [LARGE SCALE GENOMIC DNA]</scope>
    <source>
        <strain evidence="2 3">G0041</strain>
    </source>
</reference>
<proteinExistence type="predicted"/>
<accession>A0AAD0YMY4</accession>
<name>A0AAD0YMY4_CHRNA</name>
<dbReference type="InterPro" id="IPR016059">
    <property type="entry name" value="DNA_ligase_ATP-dep_CS"/>
</dbReference>
<evidence type="ECO:0000256" key="1">
    <source>
        <dbReference type="SAM" id="SignalP"/>
    </source>
</evidence>
<dbReference type="PROSITE" id="PS51257">
    <property type="entry name" value="PROKAR_LIPOPROTEIN"/>
    <property type="match status" value="1"/>
</dbReference>
<dbReference type="KEGG" id="cnk:EG343_15230"/>
<dbReference type="PROSITE" id="PS00697">
    <property type="entry name" value="DNA_LIGASE_A1"/>
    <property type="match status" value="1"/>
</dbReference>